<evidence type="ECO:0000313" key="4">
    <source>
        <dbReference type="EMBL" id="CAB3365593.1"/>
    </source>
</evidence>
<name>A0A8S1CAZ6_9INSE</name>
<dbReference type="EMBL" id="CADEPI010000021">
    <property type="protein sequence ID" value="CAB3365593.1"/>
    <property type="molecule type" value="Genomic_DNA"/>
</dbReference>
<dbReference type="Gene3D" id="3.10.100.10">
    <property type="entry name" value="Mannose-Binding Protein A, subunit A"/>
    <property type="match status" value="1"/>
</dbReference>
<keyword evidence="2" id="KW-0732">Signal</keyword>
<feature type="compositionally biased region" description="Polar residues" evidence="1">
    <location>
        <begin position="165"/>
        <end position="176"/>
    </location>
</feature>
<feature type="compositionally biased region" description="Polar residues" evidence="1">
    <location>
        <begin position="119"/>
        <end position="151"/>
    </location>
</feature>
<feature type="compositionally biased region" description="Low complexity" evidence="1">
    <location>
        <begin position="184"/>
        <end position="200"/>
    </location>
</feature>
<dbReference type="InterPro" id="IPR016186">
    <property type="entry name" value="C-type_lectin-like/link_sf"/>
</dbReference>
<dbReference type="InterPro" id="IPR016187">
    <property type="entry name" value="CTDL_fold"/>
</dbReference>
<feature type="signal peptide" evidence="2">
    <location>
        <begin position="1"/>
        <end position="25"/>
    </location>
</feature>
<reference evidence="4 5" key="1">
    <citation type="submission" date="2020-04" db="EMBL/GenBank/DDBJ databases">
        <authorList>
            <person name="Alioto T."/>
            <person name="Alioto T."/>
            <person name="Gomez Garrido J."/>
        </authorList>
    </citation>
    <scope>NUCLEOTIDE SEQUENCE [LARGE SCALE GENOMIC DNA]</scope>
</reference>
<evidence type="ECO:0000256" key="1">
    <source>
        <dbReference type="SAM" id="MobiDB-lite"/>
    </source>
</evidence>
<evidence type="ECO:0000256" key="2">
    <source>
        <dbReference type="SAM" id="SignalP"/>
    </source>
</evidence>
<organism evidence="4 5">
    <name type="scientific">Cloeon dipterum</name>
    <dbReference type="NCBI Taxonomy" id="197152"/>
    <lineage>
        <taxon>Eukaryota</taxon>
        <taxon>Metazoa</taxon>
        <taxon>Ecdysozoa</taxon>
        <taxon>Arthropoda</taxon>
        <taxon>Hexapoda</taxon>
        <taxon>Insecta</taxon>
        <taxon>Pterygota</taxon>
        <taxon>Palaeoptera</taxon>
        <taxon>Ephemeroptera</taxon>
        <taxon>Pisciforma</taxon>
        <taxon>Baetidae</taxon>
        <taxon>Cloeon</taxon>
    </lineage>
</organism>
<dbReference type="OrthoDB" id="6141373at2759"/>
<gene>
    <name evidence="4" type="ORF">CLODIP_2_CD05552</name>
</gene>
<dbReference type="PROSITE" id="PS50041">
    <property type="entry name" value="C_TYPE_LECTIN_2"/>
    <property type="match status" value="1"/>
</dbReference>
<evidence type="ECO:0000259" key="3">
    <source>
        <dbReference type="PROSITE" id="PS50041"/>
    </source>
</evidence>
<feature type="domain" description="C-type lectin" evidence="3">
    <location>
        <begin position="245"/>
        <end position="361"/>
    </location>
</feature>
<evidence type="ECO:0000313" key="5">
    <source>
        <dbReference type="Proteomes" id="UP000494165"/>
    </source>
</evidence>
<feature type="region of interest" description="Disordered" evidence="1">
    <location>
        <begin position="110"/>
        <end position="205"/>
    </location>
</feature>
<dbReference type="SUPFAM" id="SSF56436">
    <property type="entry name" value="C-type lectin-like"/>
    <property type="match status" value="1"/>
</dbReference>
<keyword evidence="5" id="KW-1185">Reference proteome</keyword>
<feature type="chain" id="PRO_5035867977" description="C-type lectin domain-containing protein" evidence="2">
    <location>
        <begin position="26"/>
        <end position="361"/>
    </location>
</feature>
<dbReference type="CDD" id="cd00037">
    <property type="entry name" value="CLECT"/>
    <property type="match status" value="1"/>
</dbReference>
<dbReference type="InterPro" id="IPR001304">
    <property type="entry name" value="C-type_lectin-like"/>
</dbReference>
<dbReference type="Pfam" id="PF00059">
    <property type="entry name" value="Lectin_C"/>
    <property type="match status" value="1"/>
</dbReference>
<dbReference type="Proteomes" id="UP000494165">
    <property type="component" value="Unassembled WGS sequence"/>
</dbReference>
<sequence length="361" mass="38360">MMRSERIGYFLLVAHLAFCIIVAAGKTGKTKSSVRNARKGFIPRNYDVGGNNINSRIKSSNLAVSAMTGNRLLITLNRKRPQTRWHISNCCGAPSSTRNCNSSSLGGKVNYPDYESDSDQPPSAKKSSSAGNGEVSSTLEDATEPNTNTEVSPDDASVIDEESITTEGDPSATTVEDNAAANDESTTAASNSETTTTVSETKTDCPVQTCPPNPCEQNPALMMAAAAGMLPSNVGSMVQVCEKQYVFAQQTGNIADANKACCALGKTLASLETQVEMKCLADFAKANTTSTKYWVSGLDFGCQGNYKWCSPDLAFDSNEKLWLADQPVKSANTTCVAANLDPASLGLSNENCELKIGFICE</sequence>
<protein>
    <recommendedName>
        <fullName evidence="3">C-type lectin domain-containing protein</fullName>
    </recommendedName>
</protein>
<accession>A0A8S1CAZ6</accession>
<dbReference type="AlphaFoldDB" id="A0A8S1CAZ6"/>
<proteinExistence type="predicted"/>
<comment type="caution">
    <text evidence="4">The sequence shown here is derived from an EMBL/GenBank/DDBJ whole genome shotgun (WGS) entry which is preliminary data.</text>
</comment>